<accession>A0A0F9C8A9</accession>
<protein>
    <recommendedName>
        <fullName evidence="2">Holin</fullName>
    </recommendedName>
</protein>
<gene>
    <name evidence="1" type="ORF">LCGC14_2698680</name>
</gene>
<name>A0A0F9C8A9_9ZZZZ</name>
<reference evidence="1" key="1">
    <citation type="journal article" date="2015" name="Nature">
        <title>Complex archaea that bridge the gap between prokaryotes and eukaryotes.</title>
        <authorList>
            <person name="Spang A."/>
            <person name="Saw J.H."/>
            <person name="Jorgensen S.L."/>
            <person name="Zaremba-Niedzwiedzka K."/>
            <person name="Martijn J."/>
            <person name="Lind A.E."/>
            <person name="van Eijk R."/>
            <person name="Schleper C."/>
            <person name="Guy L."/>
            <person name="Ettema T.J."/>
        </authorList>
    </citation>
    <scope>NUCLEOTIDE SEQUENCE</scope>
</reference>
<dbReference type="EMBL" id="LAZR01048025">
    <property type="protein sequence ID" value="KKK92861.1"/>
    <property type="molecule type" value="Genomic_DNA"/>
</dbReference>
<evidence type="ECO:0008006" key="2">
    <source>
        <dbReference type="Google" id="ProtNLM"/>
    </source>
</evidence>
<proteinExistence type="predicted"/>
<sequence>MPIIFKSKKFWMAVVGVIAVVLAETLGVNQETTLMILTPIVAYIVGQGLADSSKES</sequence>
<dbReference type="AlphaFoldDB" id="A0A0F9C8A9"/>
<organism evidence="1">
    <name type="scientific">marine sediment metagenome</name>
    <dbReference type="NCBI Taxonomy" id="412755"/>
    <lineage>
        <taxon>unclassified sequences</taxon>
        <taxon>metagenomes</taxon>
        <taxon>ecological metagenomes</taxon>
    </lineage>
</organism>
<comment type="caution">
    <text evidence="1">The sequence shown here is derived from an EMBL/GenBank/DDBJ whole genome shotgun (WGS) entry which is preliminary data.</text>
</comment>
<evidence type="ECO:0000313" key="1">
    <source>
        <dbReference type="EMBL" id="KKK92861.1"/>
    </source>
</evidence>